<dbReference type="SMART" id="SM00516">
    <property type="entry name" value="SEC14"/>
    <property type="match status" value="1"/>
</dbReference>
<dbReference type="PANTHER" id="PTHR45824:SF29">
    <property type="entry name" value="GH16843P"/>
    <property type="match status" value="1"/>
</dbReference>
<dbReference type="SUPFAM" id="SSF52087">
    <property type="entry name" value="CRAL/TRIO domain"/>
    <property type="match status" value="1"/>
</dbReference>
<dbReference type="GO" id="GO:0008526">
    <property type="term" value="F:phosphatidylinositol transfer activity"/>
    <property type="evidence" value="ECO:0007669"/>
    <property type="project" value="TreeGrafter"/>
</dbReference>
<gene>
    <name evidence="2" type="ORF">K458DRAFT_348190</name>
</gene>
<dbReference type="PANTHER" id="PTHR45824">
    <property type="entry name" value="GH16843P"/>
    <property type="match status" value="1"/>
</dbReference>
<evidence type="ECO:0000259" key="1">
    <source>
        <dbReference type="PROSITE" id="PS50191"/>
    </source>
</evidence>
<dbReference type="SMART" id="SM01100">
    <property type="entry name" value="CRAL_TRIO_N"/>
    <property type="match status" value="1"/>
</dbReference>
<dbReference type="InterPro" id="IPR052578">
    <property type="entry name" value="PI_Transfer_CRAL-TRIO"/>
</dbReference>
<dbReference type="Proteomes" id="UP000799291">
    <property type="component" value="Unassembled WGS sequence"/>
</dbReference>
<reference evidence="2" key="1">
    <citation type="journal article" date="2020" name="Stud. Mycol.">
        <title>101 Dothideomycetes genomes: a test case for predicting lifestyles and emergence of pathogens.</title>
        <authorList>
            <person name="Haridas S."/>
            <person name="Albert R."/>
            <person name="Binder M."/>
            <person name="Bloem J."/>
            <person name="Labutti K."/>
            <person name="Salamov A."/>
            <person name="Andreopoulos B."/>
            <person name="Baker S."/>
            <person name="Barry K."/>
            <person name="Bills G."/>
            <person name="Bluhm B."/>
            <person name="Cannon C."/>
            <person name="Castanera R."/>
            <person name="Culley D."/>
            <person name="Daum C."/>
            <person name="Ezra D."/>
            <person name="Gonzalez J."/>
            <person name="Henrissat B."/>
            <person name="Kuo A."/>
            <person name="Liang C."/>
            <person name="Lipzen A."/>
            <person name="Lutzoni F."/>
            <person name="Magnuson J."/>
            <person name="Mondo S."/>
            <person name="Nolan M."/>
            <person name="Ohm R."/>
            <person name="Pangilinan J."/>
            <person name="Park H.-J."/>
            <person name="Ramirez L."/>
            <person name="Alfaro M."/>
            <person name="Sun H."/>
            <person name="Tritt A."/>
            <person name="Yoshinaga Y."/>
            <person name="Zwiers L.-H."/>
            <person name="Turgeon B."/>
            <person name="Goodwin S."/>
            <person name="Spatafora J."/>
            <person name="Crous P."/>
            <person name="Grigoriev I."/>
        </authorList>
    </citation>
    <scope>NUCLEOTIDE SEQUENCE</scope>
    <source>
        <strain evidence="2">CBS 122367</strain>
    </source>
</reference>
<dbReference type="GO" id="GO:0008289">
    <property type="term" value="F:lipid binding"/>
    <property type="evidence" value="ECO:0007669"/>
    <property type="project" value="UniProtKB-ARBA"/>
</dbReference>
<proteinExistence type="predicted"/>
<dbReference type="Pfam" id="PF00650">
    <property type="entry name" value="CRAL_TRIO"/>
    <property type="match status" value="1"/>
</dbReference>
<dbReference type="AlphaFoldDB" id="A0A6G1IK92"/>
<dbReference type="InterPro" id="IPR011074">
    <property type="entry name" value="CRAL/TRIO_N_dom"/>
</dbReference>
<protein>
    <submittedName>
        <fullName evidence="2">CRAL/TRIO domain-containing protein</fullName>
    </submittedName>
</protein>
<keyword evidence="3" id="KW-1185">Reference proteome</keyword>
<dbReference type="CDD" id="cd00170">
    <property type="entry name" value="SEC14"/>
    <property type="match status" value="1"/>
</dbReference>
<dbReference type="FunFam" id="3.40.525.10:FF:000013">
    <property type="entry name" value="Phosphatidylinositol transfer protein PDR16"/>
    <property type="match status" value="1"/>
</dbReference>
<dbReference type="InterPro" id="IPR036273">
    <property type="entry name" value="CRAL/TRIO_N_dom_sf"/>
</dbReference>
<dbReference type="GO" id="GO:0071944">
    <property type="term" value="C:cell periphery"/>
    <property type="evidence" value="ECO:0007669"/>
    <property type="project" value="UniProtKB-ARBA"/>
</dbReference>
<dbReference type="InterPro" id="IPR001251">
    <property type="entry name" value="CRAL-TRIO_dom"/>
</dbReference>
<accession>A0A6G1IK92</accession>
<name>A0A6G1IK92_9PLEO</name>
<dbReference type="InterPro" id="IPR036865">
    <property type="entry name" value="CRAL-TRIO_dom_sf"/>
</dbReference>
<dbReference type="EMBL" id="MU005611">
    <property type="protein sequence ID" value="KAF2678508.1"/>
    <property type="molecule type" value="Genomic_DNA"/>
</dbReference>
<dbReference type="Pfam" id="PF03765">
    <property type="entry name" value="CRAL_TRIO_N"/>
    <property type="match status" value="1"/>
</dbReference>
<dbReference type="OrthoDB" id="75724at2759"/>
<evidence type="ECO:0000313" key="2">
    <source>
        <dbReference type="EMBL" id="KAF2678508.1"/>
    </source>
</evidence>
<dbReference type="Gene3D" id="3.40.525.10">
    <property type="entry name" value="CRAL-TRIO lipid binding domain"/>
    <property type="match status" value="1"/>
</dbReference>
<organism evidence="2 3">
    <name type="scientific">Lentithecium fluviatile CBS 122367</name>
    <dbReference type="NCBI Taxonomy" id="1168545"/>
    <lineage>
        <taxon>Eukaryota</taxon>
        <taxon>Fungi</taxon>
        <taxon>Dikarya</taxon>
        <taxon>Ascomycota</taxon>
        <taxon>Pezizomycotina</taxon>
        <taxon>Dothideomycetes</taxon>
        <taxon>Pleosporomycetidae</taxon>
        <taxon>Pleosporales</taxon>
        <taxon>Massarineae</taxon>
        <taxon>Lentitheciaceae</taxon>
        <taxon>Lentithecium</taxon>
    </lineage>
</organism>
<evidence type="ECO:0000313" key="3">
    <source>
        <dbReference type="Proteomes" id="UP000799291"/>
    </source>
</evidence>
<dbReference type="SUPFAM" id="SSF46938">
    <property type="entry name" value="CRAL/TRIO N-terminal domain"/>
    <property type="match status" value="1"/>
</dbReference>
<sequence length="368" mass="41022">MSAIGPFPHPAEGVKPATPHALTADQQKKYEEILAAAKSWETLPKTPAKGAEQAPLSDSERMWLTRECLLRYLRAAKWNVAHAIKRVQDTLVWRREYGTEGFTADYISDENSTGKQVLLGYDKEGRPCLYLLPNKQNTQNSPKQVQHLVYMLEQTISVAPPGQESLALLIDFRNSSAGSQPSIGTGRQVLHILQNHYPERLGRALITHLPWYVTTFLKLISPFIDPVTKTKMRYNEPLTDHIPASQLMKNAGGEVDFVYDHSIYWPALDALATQRRKERKERWEAAGGVIGESEIYMWGGDEKSVGGKDGVNVAVTPEKQAESDEFEVAKNEDAEYDAVAEKKAAELADGVENLNVKDAQEPVKVVAV</sequence>
<dbReference type="PROSITE" id="PS50191">
    <property type="entry name" value="CRAL_TRIO"/>
    <property type="match status" value="1"/>
</dbReference>
<feature type="domain" description="CRAL-TRIO" evidence="1">
    <location>
        <begin position="106"/>
        <end position="259"/>
    </location>
</feature>